<reference evidence="5 6" key="1">
    <citation type="submission" date="2016-10" db="EMBL/GenBank/DDBJ databases">
        <authorList>
            <person name="de Groot N.N."/>
        </authorList>
    </citation>
    <scope>NUCLEOTIDE SEQUENCE [LARGE SCALE GENOMIC DNA]</scope>
    <source>
        <strain evidence="5 6">DSM 21800</strain>
    </source>
</reference>
<feature type="transmembrane region" description="Helical" evidence="4">
    <location>
        <begin position="514"/>
        <end position="533"/>
    </location>
</feature>
<sequence>MSDSLIGNAAARGIRGFSAGAGCVVLGNTEVGGRWPEILQQVCRPTAVTAADNLAGLAAAAAEPGGPLVVVDSGLQLELPGTLDLLDVPTDPTAALLADPRNVEAPRQPEHGLDRATTAGVDADGLLSGGAAPNRIVVGILRVNADDRARAATLWQQAAGSISKEPGEDPGRLFDLALQVLVDGGLPVMGKSLGYYTWSRGPVGQTGLGGSPWKQRLRTSSRLGDGAYSAAVVRPLSRVGTRLALSVGLTPNLVTAISLLVGIGSGLLVLTGNRPLWIVAAVLLQVALVIDCMDGEIARFTRRFSAFGGWLDGIGDRIKEYLVFAAVGAVAVREGHESGWLLAMIAMVIVTGRHLEDYSYGDRTAAVRAAATAANGPSTGSGSSADPGPPTSSGILPPVPSTRQRIAFWGKKIAHVPIAERYLILSLALLTGRPIWVLVAAIAVSAFALLWTFGGRLLRAFRAAPPPPVDTLDQQLDLGRLARASGRLRIPFLLGSVLLIGCWLLIILGICARLWPLSVAAGLIAVVLAGGALRPH</sequence>
<keyword evidence="4" id="KW-0472">Membrane</keyword>
<dbReference type="AlphaFoldDB" id="A0A1H1V2M1"/>
<comment type="similarity">
    <text evidence="2">Belongs to the CDP-alcohol phosphatidyltransferase class-I family.</text>
</comment>
<evidence type="ECO:0000256" key="4">
    <source>
        <dbReference type="SAM" id="Phobius"/>
    </source>
</evidence>
<dbReference type="RefSeq" id="WP_091526076.1">
    <property type="nucleotide sequence ID" value="NZ_LT629772.1"/>
</dbReference>
<keyword evidence="4" id="KW-0812">Transmembrane</keyword>
<dbReference type="GO" id="GO:0008654">
    <property type="term" value="P:phospholipid biosynthetic process"/>
    <property type="evidence" value="ECO:0007669"/>
    <property type="project" value="InterPro"/>
</dbReference>
<feature type="transmembrane region" description="Helical" evidence="4">
    <location>
        <begin position="276"/>
        <end position="293"/>
    </location>
</feature>
<dbReference type="OrthoDB" id="4850070at2"/>
<feature type="transmembrane region" description="Helical" evidence="4">
    <location>
        <begin position="490"/>
        <end position="508"/>
    </location>
</feature>
<dbReference type="InterPro" id="IPR043130">
    <property type="entry name" value="CDP-OH_PTrfase_TM_dom"/>
</dbReference>
<gene>
    <name evidence="5" type="ORF">SAMN04489812_3034</name>
</gene>
<feature type="transmembrane region" description="Helical" evidence="4">
    <location>
        <begin position="243"/>
        <end position="270"/>
    </location>
</feature>
<dbReference type="EMBL" id="LT629772">
    <property type="protein sequence ID" value="SDS78860.1"/>
    <property type="molecule type" value="Genomic_DNA"/>
</dbReference>
<dbReference type="PROSITE" id="PS00379">
    <property type="entry name" value="CDP_ALCOHOL_P_TRANSF"/>
    <property type="match status" value="1"/>
</dbReference>
<keyword evidence="4" id="KW-1133">Transmembrane helix</keyword>
<keyword evidence="1 2" id="KW-0808">Transferase</keyword>
<dbReference type="Proteomes" id="UP000199103">
    <property type="component" value="Chromosome I"/>
</dbReference>
<organism evidence="5 6">
    <name type="scientific">Microlunatus soli</name>
    <dbReference type="NCBI Taxonomy" id="630515"/>
    <lineage>
        <taxon>Bacteria</taxon>
        <taxon>Bacillati</taxon>
        <taxon>Actinomycetota</taxon>
        <taxon>Actinomycetes</taxon>
        <taxon>Propionibacteriales</taxon>
        <taxon>Propionibacteriaceae</taxon>
        <taxon>Microlunatus</taxon>
    </lineage>
</organism>
<feature type="compositionally biased region" description="Polar residues" evidence="3">
    <location>
        <begin position="375"/>
        <end position="384"/>
    </location>
</feature>
<dbReference type="GO" id="GO:0016020">
    <property type="term" value="C:membrane"/>
    <property type="evidence" value="ECO:0007669"/>
    <property type="project" value="InterPro"/>
</dbReference>
<protein>
    <submittedName>
        <fullName evidence="5">CDP-alcohol phosphatidyltransferase</fullName>
    </submittedName>
</protein>
<evidence type="ECO:0000256" key="2">
    <source>
        <dbReference type="RuleBase" id="RU003750"/>
    </source>
</evidence>
<feature type="region of interest" description="Disordered" evidence="3">
    <location>
        <begin position="374"/>
        <end position="398"/>
    </location>
</feature>
<evidence type="ECO:0000256" key="3">
    <source>
        <dbReference type="SAM" id="MobiDB-lite"/>
    </source>
</evidence>
<dbReference type="InterPro" id="IPR048254">
    <property type="entry name" value="CDP_ALCOHOL_P_TRANSF_CS"/>
</dbReference>
<evidence type="ECO:0000256" key="1">
    <source>
        <dbReference type="ARBA" id="ARBA00022679"/>
    </source>
</evidence>
<dbReference type="InterPro" id="IPR000462">
    <property type="entry name" value="CDP-OH_P_trans"/>
</dbReference>
<evidence type="ECO:0000313" key="5">
    <source>
        <dbReference type="EMBL" id="SDS78860.1"/>
    </source>
</evidence>
<dbReference type="Pfam" id="PF01066">
    <property type="entry name" value="CDP-OH_P_transf"/>
    <property type="match status" value="1"/>
</dbReference>
<dbReference type="Gene3D" id="1.20.120.1760">
    <property type="match status" value="1"/>
</dbReference>
<evidence type="ECO:0000313" key="6">
    <source>
        <dbReference type="Proteomes" id="UP000199103"/>
    </source>
</evidence>
<dbReference type="STRING" id="630515.SAMN04489812_3034"/>
<keyword evidence="6" id="KW-1185">Reference proteome</keyword>
<dbReference type="GO" id="GO:0016780">
    <property type="term" value="F:phosphotransferase activity, for other substituted phosphate groups"/>
    <property type="evidence" value="ECO:0007669"/>
    <property type="project" value="InterPro"/>
</dbReference>
<accession>A0A1H1V2M1</accession>
<name>A0A1H1V2M1_9ACTN</name>
<feature type="transmembrane region" description="Helical" evidence="4">
    <location>
        <begin position="435"/>
        <end position="453"/>
    </location>
</feature>
<proteinExistence type="inferred from homology"/>